<dbReference type="Proteomes" id="UP000548423">
    <property type="component" value="Unassembled WGS sequence"/>
</dbReference>
<organism evidence="1 2">
    <name type="scientific">Neobacillus niacini</name>
    <dbReference type="NCBI Taxonomy" id="86668"/>
    <lineage>
        <taxon>Bacteria</taxon>
        <taxon>Bacillati</taxon>
        <taxon>Bacillota</taxon>
        <taxon>Bacilli</taxon>
        <taxon>Bacillales</taxon>
        <taxon>Bacillaceae</taxon>
        <taxon>Neobacillus</taxon>
    </lineage>
</organism>
<evidence type="ECO:0008006" key="3">
    <source>
        <dbReference type="Google" id="ProtNLM"/>
    </source>
</evidence>
<sequence>MNQIQAITEDNLKDFITCPYKFYFDYYEKRKRTINWRQVVQHVVNKVVYTFYKLPSEHRHSGKVLRLVDEYWSNVAPHLFESRIQYYLVIAKITDNLIQYIQPESKESPPLFLFEKLNTYIEELDVDLSLTFDVAEWSDSSFVIKKYLVDATPEMLTLYYHLSIVFSEKVFKRTPKRVEVITLLDGKKHVFTPTPEDLQEGINYLQVMKYSIENPTNYFKTSNVHECNLCPFVKDCDHDTQEFNPKKYLS</sequence>
<proteinExistence type="predicted"/>
<dbReference type="AlphaFoldDB" id="A0A852T8T0"/>
<reference evidence="2" key="2">
    <citation type="submission" date="2020-08" db="EMBL/GenBank/DDBJ databases">
        <title>The Agave Microbiome: Exploring the role of microbial communities in plant adaptations to desert environments.</title>
        <authorList>
            <person name="Partida-Martinez L.P."/>
        </authorList>
    </citation>
    <scope>NUCLEOTIDE SEQUENCE [LARGE SCALE GENOMIC DNA]</scope>
    <source>
        <strain evidence="2">AT2.8</strain>
    </source>
</reference>
<comment type="caution">
    <text evidence="1">The sequence shown here is derived from an EMBL/GenBank/DDBJ whole genome shotgun (WGS) entry which is preliminary data.</text>
</comment>
<evidence type="ECO:0000313" key="2">
    <source>
        <dbReference type="Proteomes" id="UP000548423"/>
    </source>
</evidence>
<accession>A0A852T8T0</accession>
<gene>
    <name evidence="1" type="ORF">F4694_000993</name>
</gene>
<evidence type="ECO:0000313" key="1">
    <source>
        <dbReference type="EMBL" id="NYE04249.1"/>
    </source>
</evidence>
<dbReference type="EMBL" id="JACCBX010000002">
    <property type="protein sequence ID" value="NYE04249.1"/>
    <property type="molecule type" value="Genomic_DNA"/>
</dbReference>
<name>A0A852T8T0_9BACI</name>
<reference evidence="2" key="1">
    <citation type="submission" date="2020-07" db="EMBL/GenBank/DDBJ databases">
        <authorList>
            <person name="Partida-Martinez L."/>
            <person name="Huntemann M."/>
            <person name="Clum A."/>
            <person name="Wang J."/>
            <person name="Palaniappan K."/>
            <person name="Ritter S."/>
            <person name="Chen I.-M."/>
            <person name="Stamatis D."/>
            <person name="Reddy T."/>
            <person name="O'Malley R."/>
            <person name="Daum C."/>
            <person name="Shapiro N."/>
            <person name="Ivanova N."/>
            <person name="Kyrpides N."/>
            <person name="Woyke T."/>
        </authorList>
    </citation>
    <scope>NUCLEOTIDE SEQUENCE [LARGE SCALE GENOMIC DNA]</scope>
    <source>
        <strain evidence="2">AT2.8</strain>
    </source>
</reference>
<protein>
    <recommendedName>
        <fullName evidence="3">PD-(D/E)XK endonuclease-like domain-containing protein</fullName>
    </recommendedName>
</protein>